<dbReference type="EMBL" id="WIXE01010920">
    <property type="protein sequence ID" value="KAK5977175.1"/>
    <property type="molecule type" value="Genomic_DNA"/>
</dbReference>
<organism evidence="1 2">
    <name type="scientific">Trichostrongylus colubriformis</name>
    <name type="common">Black scour worm</name>
    <dbReference type="NCBI Taxonomy" id="6319"/>
    <lineage>
        <taxon>Eukaryota</taxon>
        <taxon>Metazoa</taxon>
        <taxon>Ecdysozoa</taxon>
        <taxon>Nematoda</taxon>
        <taxon>Chromadorea</taxon>
        <taxon>Rhabditida</taxon>
        <taxon>Rhabditina</taxon>
        <taxon>Rhabditomorpha</taxon>
        <taxon>Strongyloidea</taxon>
        <taxon>Trichostrongylidae</taxon>
        <taxon>Trichostrongylus</taxon>
    </lineage>
</organism>
<evidence type="ECO:0000313" key="2">
    <source>
        <dbReference type="Proteomes" id="UP001331761"/>
    </source>
</evidence>
<protein>
    <submittedName>
        <fullName evidence="1">Uncharacterized protein</fullName>
    </submittedName>
</protein>
<accession>A0AAN8FD16</accession>
<keyword evidence="2" id="KW-1185">Reference proteome</keyword>
<comment type="caution">
    <text evidence="1">The sequence shown here is derived from an EMBL/GenBank/DDBJ whole genome shotgun (WGS) entry which is preliminary data.</text>
</comment>
<evidence type="ECO:0000313" key="1">
    <source>
        <dbReference type="EMBL" id="KAK5977175.1"/>
    </source>
</evidence>
<proteinExistence type="predicted"/>
<name>A0AAN8FD16_TRICO</name>
<gene>
    <name evidence="1" type="ORF">GCK32_002543</name>
</gene>
<reference evidence="1 2" key="1">
    <citation type="submission" date="2019-10" db="EMBL/GenBank/DDBJ databases">
        <title>Assembly and Annotation for the nematode Trichostrongylus colubriformis.</title>
        <authorList>
            <person name="Martin J."/>
        </authorList>
    </citation>
    <scope>NUCLEOTIDE SEQUENCE [LARGE SCALE GENOMIC DNA]</scope>
    <source>
        <strain evidence="1">G859</strain>
        <tissue evidence="1">Whole worm</tissue>
    </source>
</reference>
<dbReference type="AlphaFoldDB" id="A0AAN8FD16"/>
<dbReference type="Proteomes" id="UP001331761">
    <property type="component" value="Unassembled WGS sequence"/>
</dbReference>
<sequence length="237" mass="27052">MLRLTALLQLISCSSDILYTFRGQDALRRFNQYGLSNIYGIKSTLSRKDIVSFPLTHTIGKPTRNRQLSFINITGRTFSVKENNSTNQLGIESYPDPIPILKTAKTFPTARVLSPHTVARGIHRIEKSGVADQLVEIRKVKRIGGGYPYGPRNFSVVEFPQSLKVDKYLGNSVTFMTRNYAEKDQLVTTHSSQVWAIKRFDSTLTMKNESLSCRYCVTYWKMQIKFKPSNVYVFCCI</sequence>